<sequence>MDKNAHFVFEWNGFNIWLIISWLCQLPLCIRKQLYPGYRSIATQGMKRYKQDLENRNRKHIGKKGWDVTNPGAIEGDRVVFYSKMHDDQFATVAQIALAIIYGLLGPVVLVGELLFDWFWSTLKSN</sequence>
<evidence type="ECO:0000313" key="3">
    <source>
        <dbReference type="Proteomes" id="UP000051977"/>
    </source>
</evidence>
<keyword evidence="1" id="KW-0472">Membrane</keyword>
<evidence type="ECO:0008006" key="4">
    <source>
        <dbReference type="Google" id="ProtNLM"/>
    </source>
</evidence>
<accession>A0ABR5PDY0</accession>
<organism evidence="2 3">
    <name type="scientific">Lentilactobacillus rapi DSM 19907 = JCM 15042</name>
    <dbReference type="NCBI Taxonomy" id="1423795"/>
    <lineage>
        <taxon>Bacteria</taxon>
        <taxon>Bacillati</taxon>
        <taxon>Bacillota</taxon>
        <taxon>Bacilli</taxon>
        <taxon>Lactobacillales</taxon>
        <taxon>Lactobacillaceae</taxon>
        <taxon>Lentilactobacillus</taxon>
    </lineage>
</organism>
<dbReference type="Proteomes" id="UP000051977">
    <property type="component" value="Unassembled WGS sequence"/>
</dbReference>
<reference evidence="2 3" key="1">
    <citation type="journal article" date="2015" name="Genome Announc.">
        <title>Expanding the biotechnology potential of lactobacilli through comparative genomics of 213 strains and associated genera.</title>
        <authorList>
            <person name="Sun Z."/>
            <person name="Harris H.M."/>
            <person name="McCann A."/>
            <person name="Guo C."/>
            <person name="Argimon S."/>
            <person name="Zhang W."/>
            <person name="Yang X."/>
            <person name="Jeffery I.B."/>
            <person name="Cooney J.C."/>
            <person name="Kagawa T.F."/>
            <person name="Liu W."/>
            <person name="Song Y."/>
            <person name="Salvetti E."/>
            <person name="Wrobel A."/>
            <person name="Rasinkangas P."/>
            <person name="Parkhill J."/>
            <person name="Rea M.C."/>
            <person name="O'Sullivan O."/>
            <person name="Ritari J."/>
            <person name="Douillard F.P."/>
            <person name="Paul Ross R."/>
            <person name="Yang R."/>
            <person name="Briner A.E."/>
            <person name="Felis G.E."/>
            <person name="de Vos W.M."/>
            <person name="Barrangou R."/>
            <person name="Klaenhammer T.R."/>
            <person name="Caufield P.W."/>
            <person name="Cui Y."/>
            <person name="Zhang H."/>
            <person name="O'Toole P.W."/>
        </authorList>
    </citation>
    <scope>NUCLEOTIDE SEQUENCE [LARGE SCALE GENOMIC DNA]</scope>
    <source>
        <strain evidence="2 3">DSM 19907</strain>
    </source>
</reference>
<keyword evidence="1" id="KW-1133">Transmembrane helix</keyword>
<evidence type="ECO:0000256" key="1">
    <source>
        <dbReference type="SAM" id="Phobius"/>
    </source>
</evidence>
<comment type="caution">
    <text evidence="2">The sequence shown here is derived from an EMBL/GenBank/DDBJ whole genome shotgun (WGS) entry which is preliminary data.</text>
</comment>
<dbReference type="EMBL" id="AZEI01000058">
    <property type="protein sequence ID" value="KRL16746.1"/>
    <property type="molecule type" value="Genomic_DNA"/>
</dbReference>
<proteinExistence type="predicted"/>
<protein>
    <recommendedName>
        <fullName evidence="4">Integral membrane protein</fullName>
    </recommendedName>
</protein>
<feature type="transmembrane region" description="Helical" evidence="1">
    <location>
        <begin position="12"/>
        <end position="30"/>
    </location>
</feature>
<feature type="transmembrane region" description="Helical" evidence="1">
    <location>
        <begin position="93"/>
        <end position="116"/>
    </location>
</feature>
<gene>
    <name evidence="2" type="ORF">FD12_GL002536</name>
</gene>
<keyword evidence="3" id="KW-1185">Reference proteome</keyword>
<evidence type="ECO:0000313" key="2">
    <source>
        <dbReference type="EMBL" id="KRL16746.1"/>
    </source>
</evidence>
<name>A0ABR5PDY0_9LACO</name>
<keyword evidence="1" id="KW-0812">Transmembrane</keyword>